<dbReference type="PROSITE" id="PS51257">
    <property type="entry name" value="PROKAR_LIPOPROTEIN"/>
    <property type="match status" value="1"/>
</dbReference>
<evidence type="ECO:0008006" key="3">
    <source>
        <dbReference type="Google" id="ProtNLM"/>
    </source>
</evidence>
<dbReference type="Pfam" id="PF12228">
    <property type="entry name" value="DUF3604"/>
    <property type="match status" value="1"/>
</dbReference>
<sequence>MKNTSIYLLAMALLVLSCKPETKKEVAQPKDSPTSAVVEVPENPLKEAYFGETHVHTSASMDAFIGGNRLSTADAYRFAMGETVIANGREMKLKRPLDFCAVSDHAEFLGETFTLLHEGSPGYDHPVAQQMRASNNYEDAIALFVKYVATPMRNGGDGHPDFYQGIESTKSGWQANFEATEQYNQPGIFTTLHAFEWTSAPNAGNLHRNVIFRDSVVPDVPMSASDSRDPRDLWAWMQQQLDKGSTLLAIPHNSNGSKGLMFPEKDLEGNPIDATYAAQRQKMEPVIEMMQIKGNSEAHPKFWPNDEFADFEMAYSIQDYSGRLFEKRNYVRSGLNRGMLFEQDLGINPFKYGFVGGTDSHNGTPSNVDEDNYAVGSHGYVDRSAQDRTKQVIDGWAMAYDINPGSLTGVWAPANTRGHIWDAMKNKETFATSGPRIKVRFFTGNGFADTYDSYEALVADGYAKGKPMGSDITDGITPPEFLVWAQKDALGPNLDRIQIIKGWLDNGKMKDKIYTVAASDGRIIDTQGKTTPLDAPVNLETGAFNTEKGSAELMAKWTDPDFDPDQRAFYYVRVLQLPTARWTLYDEIREGVSYPESVPKTLVERAWASPVWYSPKGKDH</sequence>
<evidence type="ECO:0000313" key="2">
    <source>
        <dbReference type="Proteomes" id="UP000219559"/>
    </source>
</evidence>
<comment type="caution">
    <text evidence="1">The sequence shown here is derived from an EMBL/GenBank/DDBJ whole genome shotgun (WGS) entry which is preliminary data.</text>
</comment>
<dbReference type="Proteomes" id="UP000219559">
    <property type="component" value="Unassembled WGS sequence"/>
</dbReference>
<organism evidence="1 2">
    <name type="scientific">Sediminicola luteus</name>
    <dbReference type="NCBI Taxonomy" id="319238"/>
    <lineage>
        <taxon>Bacteria</taxon>
        <taxon>Pseudomonadati</taxon>
        <taxon>Bacteroidota</taxon>
        <taxon>Flavobacteriia</taxon>
        <taxon>Flavobacteriales</taxon>
        <taxon>Flavobacteriaceae</taxon>
        <taxon>Sediminicola</taxon>
    </lineage>
</organism>
<dbReference type="InterPro" id="IPR022028">
    <property type="entry name" value="DUF3604"/>
</dbReference>
<dbReference type="OrthoDB" id="543560at2"/>
<dbReference type="AlphaFoldDB" id="A0A2A4GET6"/>
<proteinExistence type="predicted"/>
<name>A0A2A4GET6_9FLAO</name>
<gene>
    <name evidence="1" type="ORF">B7P33_02840</name>
</gene>
<dbReference type="Gene3D" id="3.20.20.140">
    <property type="entry name" value="Metal-dependent hydrolases"/>
    <property type="match status" value="1"/>
</dbReference>
<dbReference type="RefSeq" id="WP_097441773.1">
    <property type="nucleotide sequence ID" value="NZ_NBWU01000001.1"/>
</dbReference>
<accession>A0A2A4GET6</accession>
<dbReference type="EMBL" id="NBWU01000001">
    <property type="protein sequence ID" value="PCE66252.1"/>
    <property type="molecule type" value="Genomic_DNA"/>
</dbReference>
<keyword evidence="2" id="KW-1185">Reference proteome</keyword>
<protein>
    <recommendedName>
        <fullName evidence="3">DUF3604 domain-containing protein</fullName>
    </recommendedName>
</protein>
<evidence type="ECO:0000313" key="1">
    <source>
        <dbReference type="EMBL" id="PCE66252.1"/>
    </source>
</evidence>
<reference evidence="1 2" key="1">
    <citation type="submission" date="2017-04" db="EMBL/GenBank/DDBJ databases">
        <title>A new member of the family Flavobacteriaceae isolated from ascidians.</title>
        <authorList>
            <person name="Chen L."/>
        </authorList>
    </citation>
    <scope>NUCLEOTIDE SEQUENCE [LARGE SCALE GENOMIC DNA]</scope>
    <source>
        <strain evidence="1 2">HQA918</strain>
    </source>
</reference>